<protein>
    <submittedName>
        <fullName evidence="2">Uncharacterized protein</fullName>
    </submittedName>
</protein>
<dbReference type="AlphaFoldDB" id="A0A2Z6NAB3"/>
<feature type="region of interest" description="Disordered" evidence="1">
    <location>
        <begin position="237"/>
        <end position="264"/>
    </location>
</feature>
<proteinExistence type="predicted"/>
<organism evidence="2 3">
    <name type="scientific">Trifolium subterraneum</name>
    <name type="common">Subterranean clover</name>
    <dbReference type="NCBI Taxonomy" id="3900"/>
    <lineage>
        <taxon>Eukaryota</taxon>
        <taxon>Viridiplantae</taxon>
        <taxon>Streptophyta</taxon>
        <taxon>Embryophyta</taxon>
        <taxon>Tracheophyta</taxon>
        <taxon>Spermatophyta</taxon>
        <taxon>Magnoliopsida</taxon>
        <taxon>eudicotyledons</taxon>
        <taxon>Gunneridae</taxon>
        <taxon>Pentapetalae</taxon>
        <taxon>rosids</taxon>
        <taxon>fabids</taxon>
        <taxon>Fabales</taxon>
        <taxon>Fabaceae</taxon>
        <taxon>Papilionoideae</taxon>
        <taxon>50 kb inversion clade</taxon>
        <taxon>NPAAA clade</taxon>
        <taxon>Hologalegina</taxon>
        <taxon>IRL clade</taxon>
        <taxon>Trifolieae</taxon>
        <taxon>Trifolium</taxon>
    </lineage>
</organism>
<sequence length="1237" mass="138233">MVRPVGLTMPEPVNTNTQKMEARLDVIGREMKSIKLTLSEMLIEQQKFHERFVSMLTKAGKITDDGERKIEASENRSTSEVHTTNGLKKLEEKQFEVPQQSVQEVIQQNQETVKEGKQSNVVQSRSGDDKSKFGEVVVDSRSLKCPVSIVLPPKALDLKPGITRKETQAACCSVMVSRPPKPPDADMFAVVMEIKHIGDVTNNKNRIVQILVAPTPPIEPPDTDACVVVTNRNLHASTTEKQVVGGPRTTPPPPEPPDAGSLDFSPAQKHILTANLNAMTELWGADQAGKITDDGERKIEASENRSTSEVHTTNGLKKLEEKQFEVPQQSVQEVIQQNQETVKEGKQSNVVQSRSGDDKSKFGEVVVDSRSLKCPVSIVLPPKALDLKPGITRKETQAACCSVMVSRPPKPPDADMFAVVMEIKHIGDVTNNKNRIVQILVAPTPPIEPPDTDACVVVTNRNLHASTTEKQVVGGPRTTPPPPEPPNASSLDFSPAQKQILTANLDAMTELWGADQYTLMPTGTVAMMIPISEALDYVFRKQVNCFNKDIDMKLMGQADNNVRFYFLPISAVYLGWQTLNFWVFKIEEGKVNSLPIKVMKFILLVTNEKYSKREITSSPLVAHTEISSMESIASGFVMLLEMVENATIKILDVPTMGVKVSDSLNLEDTISMLPPKFSGSEVLLAVKFFVADSLSVIQWDPGGKDSVLSDYFIRRISGECYYGAQVDFLKIWSVLKWCVVHVVIADFSVSVVATSSVFMFDCASGSVALCHAKATMRIVDVLNAQNSTLEVVHKETTSLLAKEPIGGNTYEMVLLTLYGSNTLHLWNFAWLVHLGNVDFSNFTSKDFGRHSVNQFDPNEFTTVHEELHDELVNHKSSGPNKWKEDSRRVRKNEQAALAGLSEPSSGQNLGKDSPYSEFFKNRTEEGPVILIIRRARLQKPTGYNKYYRYPLQVSNLWNVTKLIFNEDIAEINDFKKRLICSDSSLPADNTYGPQAKVMSFSPQRFANSAGGSQMTLKDHFILKLSDIIKLPKDEICITVVKTSHIQASDRGWYMIGCTSCIKQTFGSGPPYECGDKHPTTDPILRTTVRLICWELQLLSFKRLWLRIWQGRAKVDDGKQRATISKEVPMKWQAANLHRFQEFLNARIQRFWWTEFDNKLNNGIAIKPTEDSPSQSHLEAEISTPKQLKLMDSQDDADIPTIRYPISLPPKDQKTKKRKMLSRLLNSHQPSSSQKKNK</sequence>
<feature type="compositionally biased region" description="Polar residues" evidence="1">
    <location>
        <begin position="1223"/>
        <end position="1237"/>
    </location>
</feature>
<feature type="region of interest" description="Disordered" evidence="1">
    <location>
        <begin position="466"/>
        <end position="492"/>
    </location>
</feature>
<evidence type="ECO:0000313" key="3">
    <source>
        <dbReference type="Proteomes" id="UP000242715"/>
    </source>
</evidence>
<keyword evidence="3" id="KW-1185">Reference proteome</keyword>
<feature type="region of interest" description="Disordered" evidence="1">
    <location>
        <begin position="1199"/>
        <end position="1237"/>
    </location>
</feature>
<feature type="compositionally biased region" description="Basic and acidic residues" evidence="1">
    <location>
        <begin position="66"/>
        <end position="79"/>
    </location>
</feature>
<dbReference type="Proteomes" id="UP000242715">
    <property type="component" value="Unassembled WGS sequence"/>
</dbReference>
<name>A0A2Z6NAB3_TRISU</name>
<feature type="region of interest" description="Disordered" evidence="1">
    <location>
        <begin position="897"/>
        <end position="916"/>
    </location>
</feature>
<reference evidence="3" key="1">
    <citation type="journal article" date="2017" name="Front. Plant Sci.">
        <title>Climate Clever Clovers: New Paradigm to Reduce the Environmental Footprint of Ruminants by Breeding Low Methanogenic Forages Utilizing Haplotype Variation.</title>
        <authorList>
            <person name="Kaur P."/>
            <person name="Appels R."/>
            <person name="Bayer P.E."/>
            <person name="Keeble-Gagnere G."/>
            <person name="Wang J."/>
            <person name="Hirakawa H."/>
            <person name="Shirasawa K."/>
            <person name="Vercoe P."/>
            <person name="Stefanova K."/>
            <person name="Durmic Z."/>
            <person name="Nichols P."/>
            <person name="Revell C."/>
            <person name="Isobe S.N."/>
            <person name="Edwards D."/>
            <person name="Erskine W."/>
        </authorList>
    </citation>
    <scope>NUCLEOTIDE SEQUENCE [LARGE SCALE GENOMIC DNA]</scope>
    <source>
        <strain evidence="3">cv. Daliak</strain>
    </source>
</reference>
<dbReference type="EMBL" id="DF973873">
    <property type="protein sequence ID" value="GAU41654.1"/>
    <property type="molecule type" value="Genomic_DNA"/>
</dbReference>
<evidence type="ECO:0000256" key="1">
    <source>
        <dbReference type="SAM" id="MobiDB-lite"/>
    </source>
</evidence>
<evidence type="ECO:0000313" key="2">
    <source>
        <dbReference type="EMBL" id="GAU41654.1"/>
    </source>
</evidence>
<gene>
    <name evidence="2" type="ORF">TSUD_398370</name>
</gene>
<accession>A0A2Z6NAB3</accession>
<feature type="region of interest" description="Disordered" evidence="1">
    <location>
        <begin position="66"/>
        <end position="86"/>
    </location>
</feature>